<dbReference type="Gene3D" id="3.40.50.1220">
    <property type="entry name" value="TPP-binding domain"/>
    <property type="match status" value="1"/>
</dbReference>
<evidence type="ECO:0000313" key="2">
    <source>
        <dbReference type="Proteomes" id="UP000029999"/>
    </source>
</evidence>
<dbReference type="STRING" id="392484.LP43_0287"/>
<dbReference type="RefSeq" id="WP_036311219.1">
    <property type="nucleotide sequence ID" value="NZ_JRQD01000001.1"/>
</dbReference>
<evidence type="ECO:0000313" key="1">
    <source>
        <dbReference type="EMBL" id="KGM07870.1"/>
    </source>
</evidence>
<dbReference type="GO" id="GO:0018493">
    <property type="term" value="F:formylmethanofuran dehydrogenase activity"/>
    <property type="evidence" value="ECO:0007669"/>
    <property type="project" value="InterPro"/>
</dbReference>
<reference evidence="1 2" key="1">
    <citation type="submission" date="2014-09" db="EMBL/GenBank/DDBJ databases">
        <authorList>
            <person name="Grob C."/>
            <person name="Taubert M."/>
            <person name="Howat A.M."/>
            <person name="Burns O.J."/>
            <person name="Dixon J.L."/>
            <person name="Chen Y."/>
            <person name="Murrell J.C."/>
        </authorList>
    </citation>
    <scope>NUCLEOTIDE SEQUENCE [LARGE SCALE GENOMIC DNA]</scope>
    <source>
        <strain evidence="1">L4</strain>
    </source>
</reference>
<dbReference type="NCBIfam" id="TIGR03129">
    <property type="entry name" value="one_C_dehyd_B"/>
    <property type="match status" value="1"/>
</dbReference>
<accession>A0A0A0BJ33</accession>
<keyword evidence="1" id="KW-0378">Hydrolase</keyword>
<gene>
    <name evidence="1" type="ORF">LP43_0287</name>
</gene>
<sequence>MTENTEAGIFHDVASPFCGIASDDLVVQVEGNTVTVKENGDAVTKPGFETPITDLSPRVKGQEVSLDKAVNHIASLLKNSKQPLIGGMGTDLNGARAAMALADISRATVDSQFSDAAFRNILVLQDSGYMTTTLTEVRNRVDVLLVVGTDIESSFPRFFERIVWPKESMFGQEIESREIIYLGKKPSGEASTTPGGRKAEVLECDDADLPEVISVLRALVKGKKVQSETVGGIAAADLAAIAEKLNAAKYSVISWSGTQLNIDHAEVTIQNICEMIKEINNTTRCNGLPLGGKEGDTTVNAVSSWQSGYPMRTSFSRNMPDYDPFVNRGQRMLDDGEVDVLLWISSFNTQTTPPPSNATTVVLGRSGMTFENEPEVFIPVGVPGIDHEGRTFRCDSVVSLPLTKLRDSGLPSTYDVLTAVEQAL</sequence>
<dbReference type="Proteomes" id="UP000029999">
    <property type="component" value="Unassembled WGS sequence"/>
</dbReference>
<name>A0A0A0BJ33_9GAMM</name>
<dbReference type="EMBL" id="JRQD01000001">
    <property type="protein sequence ID" value="KGM07870.1"/>
    <property type="molecule type" value="Genomic_DNA"/>
</dbReference>
<dbReference type="SUPFAM" id="SSF53706">
    <property type="entry name" value="Formate dehydrogenase/DMSO reductase, domains 1-3"/>
    <property type="match status" value="1"/>
</dbReference>
<dbReference type="AlphaFoldDB" id="A0A0A0BJ33"/>
<comment type="caution">
    <text evidence="1">The sequence shown here is derived from an EMBL/GenBank/DDBJ whole genome shotgun (WGS) entry which is preliminary data.</text>
</comment>
<proteinExistence type="predicted"/>
<dbReference type="GO" id="GO:0016787">
    <property type="term" value="F:hydrolase activity"/>
    <property type="evidence" value="ECO:0007669"/>
    <property type="project" value="UniProtKB-KW"/>
</dbReference>
<dbReference type="InterPro" id="IPR016457">
    <property type="entry name" value="Formylmethanofuran_DH_bsu"/>
</dbReference>
<dbReference type="GO" id="GO:0015948">
    <property type="term" value="P:methanogenesis"/>
    <property type="evidence" value="ECO:0007669"/>
    <property type="project" value="InterPro"/>
</dbReference>
<organism evidence="1 2">
    <name type="scientific">Methylophaga thiooxydans</name>
    <dbReference type="NCBI Taxonomy" id="392484"/>
    <lineage>
        <taxon>Bacteria</taxon>
        <taxon>Pseudomonadati</taxon>
        <taxon>Pseudomonadota</taxon>
        <taxon>Gammaproteobacteria</taxon>
        <taxon>Thiotrichales</taxon>
        <taxon>Piscirickettsiaceae</taxon>
        <taxon>Methylophaga</taxon>
    </lineage>
</organism>
<protein>
    <submittedName>
        <fullName evidence="1">Formylmethanofuran hydrolase subunit B</fullName>
    </submittedName>
</protein>